<comment type="caution">
    <text evidence="1">The sequence shown here is derived from an EMBL/GenBank/DDBJ whole genome shotgun (WGS) entry which is preliminary data.</text>
</comment>
<gene>
    <name evidence="1" type="ORF">CEURO_LOCUS1048</name>
</gene>
<dbReference type="EMBL" id="CAMAPE010000004">
    <property type="protein sequence ID" value="CAH9057229.1"/>
    <property type="molecule type" value="Genomic_DNA"/>
</dbReference>
<dbReference type="Proteomes" id="UP001152484">
    <property type="component" value="Unassembled WGS sequence"/>
</dbReference>
<evidence type="ECO:0000313" key="1">
    <source>
        <dbReference type="EMBL" id="CAH9057229.1"/>
    </source>
</evidence>
<sequence length="117" mass="12989">MDVATLVRSQTSTHASSFRRLQGQSSKVRHIFTYPDTSEEMELNSNEARQRRSAYASVRVARPDFSNLGLTILALMVTEMGVAPTVFYSGEILVVWVPVKEGEFGLQSTVGGSMRLF</sequence>
<proteinExistence type="predicted"/>
<dbReference type="AlphaFoldDB" id="A0A9P0YHX1"/>
<evidence type="ECO:0000313" key="2">
    <source>
        <dbReference type="Proteomes" id="UP001152484"/>
    </source>
</evidence>
<keyword evidence="2" id="KW-1185">Reference proteome</keyword>
<protein>
    <submittedName>
        <fullName evidence="1">Uncharacterized protein</fullName>
    </submittedName>
</protein>
<dbReference type="OrthoDB" id="1327863at2759"/>
<name>A0A9P0YHX1_CUSEU</name>
<organism evidence="1 2">
    <name type="scientific">Cuscuta europaea</name>
    <name type="common">European dodder</name>
    <dbReference type="NCBI Taxonomy" id="41803"/>
    <lineage>
        <taxon>Eukaryota</taxon>
        <taxon>Viridiplantae</taxon>
        <taxon>Streptophyta</taxon>
        <taxon>Embryophyta</taxon>
        <taxon>Tracheophyta</taxon>
        <taxon>Spermatophyta</taxon>
        <taxon>Magnoliopsida</taxon>
        <taxon>eudicotyledons</taxon>
        <taxon>Gunneridae</taxon>
        <taxon>Pentapetalae</taxon>
        <taxon>asterids</taxon>
        <taxon>lamiids</taxon>
        <taxon>Solanales</taxon>
        <taxon>Convolvulaceae</taxon>
        <taxon>Cuscuteae</taxon>
        <taxon>Cuscuta</taxon>
        <taxon>Cuscuta subgen. Cuscuta</taxon>
    </lineage>
</organism>
<reference evidence="1" key="1">
    <citation type="submission" date="2022-07" db="EMBL/GenBank/DDBJ databases">
        <authorList>
            <person name="Macas J."/>
            <person name="Novak P."/>
            <person name="Neumann P."/>
        </authorList>
    </citation>
    <scope>NUCLEOTIDE SEQUENCE</scope>
</reference>
<accession>A0A9P0YHX1</accession>